<dbReference type="Gene3D" id="3.40.1620.10">
    <property type="entry name" value="YefM-like domain"/>
    <property type="match status" value="1"/>
</dbReference>
<evidence type="ECO:0000256" key="1">
    <source>
        <dbReference type="ARBA" id="ARBA00009981"/>
    </source>
</evidence>
<dbReference type="InterPro" id="IPR006442">
    <property type="entry name" value="Antitoxin_Phd/YefM"/>
</dbReference>
<dbReference type="AlphaFoldDB" id="A0A6J6BPV3"/>
<protein>
    <submittedName>
        <fullName evidence="2">Unannotated protein</fullName>
    </submittedName>
</protein>
<organism evidence="2">
    <name type="scientific">freshwater metagenome</name>
    <dbReference type="NCBI Taxonomy" id="449393"/>
    <lineage>
        <taxon>unclassified sequences</taxon>
        <taxon>metagenomes</taxon>
        <taxon>ecological metagenomes</taxon>
    </lineage>
</organism>
<evidence type="ECO:0000313" key="3">
    <source>
        <dbReference type="EMBL" id="CAB4620490.1"/>
    </source>
</evidence>
<dbReference type="InterPro" id="IPR036165">
    <property type="entry name" value="YefM-like_sf"/>
</dbReference>
<dbReference type="SUPFAM" id="SSF143120">
    <property type="entry name" value="YefM-like"/>
    <property type="match status" value="1"/>
</dbReference>
<proteinExistence type="inferred from homology"/>
<dbReference type="Gene3D" id="6.10.250.330">
    <property type="match status" value="1"/>
</dbReference>
<evidence type="ECO:0000313" key="2">
    <source>
        <dbReference type="EMBL" id="CAB4540677.1"/>
    </source>
</evidence>
<name>A0A6J6BPV3_9ZZZZ</name>
<dbReference type="PANTHER" id="PTHR33713">
    <property type="entry name" value="ANTITOXIN YAFN-RELATED"/>
    <property type="match status" value="1"/>
</dbReference>
<comment type="similarity">
    <text evidence="1">Belongs to the phD/YefM antitoxin family.</text>
</comment>
<accession>A0A6J6BPV3</accession>
<gene>
    <name evidence="2" type="ORF">UFOPK1440_00442</name>
    <name evidence="3" type="ORF">UFOPK1946_00431</name>
</gene>
<dbReference type="Pfam" id="PF02604">
    <property type="entry name" value="PhdYeFM_antitox"/>
    <property type="match status" value="1"/>
</dbReference>
<reference evidence="2" key="1">
    <citation type="submission" date="2020-05" db="EMBL/GenBank/DDBJ databases">
        <authorList>
            <person name="Chiriac C."/>
            <person name="Salcher M."/>
            <person name="Ghai R."/>
            <person name="Kavagutti S V."/>
        </authorList>
    </citation>
    <scope>NUCLEOTIDE SEQUENCE</scope>
</reference>
<dbReference type="PANTHER" id="PTHR33713:SF6">
    <property type="entry name" value="ANTITOXIN YEFM"/>
    <property type="match status" value="1"/>
</dbReference>
<dbReference type="EMBL" id="CAEZVG010000014">
    <property type="protein sequence ID" value="CAB4620490.1"/>
    <property type="molecule type" value="Genomic_DNA"/>
</dbReference>
<dbReference type="InterPro" id="IPR051405">
    <property type="entry name" value="phD/YefM_antitoxin"/>
</dbReference>
<dbReference type="NCBIfam" id="TIGR01552">
    <property type="entry name" value="phd_fam"/>
    <property type="match status" value="1"/>
</dbReference>
<dbReference type="EMBL" id="CAEZSP010000014">
    <property type="protein sequence ID" value="CAB4540677.1"/>
    <property type="molecule type" value="Genomic_DNA"/>
</dbReference>
<sequence length="101" mass="11225">MSIPASTARQNLFPLIKQVNDDQEAVLITSNAGNAVLVSESEWENMLETFYLLGHAQSRRNLDEAIAQIAAGEVLQIEFSKGNIFEEMKVLSASKKQKTTR</sequence>